<evidence type="ECO:0000256" key="1">
    <source>
        <dbReference type="ARBA" id="ARBA00005443"/>
    </source>
</evidence>
<feature type="region of interest" description="Disordered" evidence="11">
    <location>
        <begin position="336"/>
        <end position="365"/>
    </location>
</feature>
<feature type="region of interest" description="Disordered" evidence="11">
    <location>
        <begin position="42"/>
        <end position="80"/>
    </location>
</feature>
<keyword evidence="3 10" id="KW-0653">Protein transport</keyword>
<evidence type="ECO:0000256" key="8">
    <source>
        <dbReference type="ARBA" id="ARBA00029691"/>
    </source>
</evidence>
<dbReference type="InterPro" id="IPR025655">
    <property type="entry name" value="PEX14"/>
</dbReference>
<feature type="compositionally biased region" description="Polar residues" evidence="11">
    <location>
        <begin position="256"/>
        <end position="265"/>
    </location>
</feature>
<feature type="domain" description="Peroxisome membrane anchor protein Pex14p N-terminal" evidence="12">
    <location>
        <begin position="3"/>
        <end position="47"/>
    </location>
</feature>
<dbReference type="GO" id="GO:0016560">
    <property type="term" value="P:protein import into peroxisome matrix, docking"/>
    <property type="evidence" value="ECO:0007669"/>
    <property type="project" value="UniProtKB-UniRule"/>
</dbReference>
<feature type="compositionally biased region" description="Polar residues" evidence="11">
    <location>
        <begin position="287"/>
        <end position="299"/>
    </location>
</feature>
<dbReference type="PANTHER" id="PTHR23058:SF0">
    <property type="entry name" value="PEROXISOMAL MEMBRANE PROTEIN PEX14"/>
    <property type="match status" value="1"/>
</dbReference>
<evidence type="ECO:0000259" key="12">
    <source>
        <dbReference type="Pfam" id="PF04695"/>
    </source>
</evidence>
<dbReference type="GO" id="GO:0005778">
    <property type="term" value="C:peroxisomal membrane"/>
    <property type="evidence" value="ECO:0007669"/>
    <property type="project" value="UniProtKB-SubCell"/>
</dbReference>
<accession>A0A7S1T5W1</accession>
<comment type="subcellular location">
    <subcellularLocation>
        <location evidence="9 10">Peroxisome membrane</location>
    </subcellularLocation>
</comment>
<keyword evidence="4" id="KW-0811">Translocation</keyword>
<feature type="compositionally biased region" description="Low complexity" evidence="11">
    <location>
        <begin position="309"/>
        <end position="320"/>
    </location>
</feature>
<evidence type="ECO:0000256" key="4">
    <source>
        <dbReference type="ARBA" id="ARBA00023010"/>
    </source>
</evidence>
<evidence type="ECO:0000256" key="2">
    <source>
        <dbReference type="ARBA" id="ARBA00022448"/>
    </source>
</evidence>
<keyword evidence="6 10" id="KW-0576">Peroxisome</keyword>
<protein>
    <recommendedName>
        <fullName evidence="7 10">Peroxisomal membrane protein PEX14</fullName>
    </recommendedName>
    <alternativeName>
        <fullName evidence="8 10">Peroxin-14</fullName>
    </alternativeName>
</protein>
<comment type="function">
    <text evidence="10">Component of the PEX13-PEX14 docking complex, a translocon channel that specifically mediates the import of peroxisomal cargo proteins bound to PEX5 receptor. The PEX13-PEX14 docking complex forms a large import pore which can be opened to a diameter of about 9 nm. Mechanistically, PEX5 receptor along with cargo proteins associates with the PEX14 subunit of the PEX13-PEX14 docking complex in the cytosol, leading to the insertion of the receptor into the organelle membrane with the concomitant translocation of the cargo into the peroxisome matrix.</text>
</comment>
<reference evidence="13" key="1">
    <citation type="submission" date="2021-01" db="EMBL/GenBank/DDBJ databases">
        <authorList>
            <person name="Corre E."/>
            <person name="Pelletier E."/>
            <person name="Niang G."/>
            <person name="Scheremetjew M."/>
            <person name="Finn R."/>
            <person name="Kale V."/>
            <person name="Holt S."/>
            <person name="Cochrane G."/>
            <person name="Meng A."/>
            <person name="Brown T."/>
            <person name="Cohen L."/>
        </authorList>
    </citation>
    <scope>NUCLEOTIDE SEQUENCE</scope>
    <source>
        <strain evidence="13">SAG 36.94</strain>
    </source>
</reference>
<evidence type="ECO:0000256" key="9">
    <source>
        <dbReference type="ARBA" id="ARBA00046271"/>
    </source>
</evidence>
<dbReference type="InterPro" id="IPR036388">
    <property type="entry name" value="WH-like_DNA-bd_sf"/>
</dbReference>
<evidence type="ECO:0000256" key="5">
    <source>
        <dbReference type="ARBA" id="ARBA00023136"/>
    </source>
</evidence>
<evidence type="ECO:0000313" key="13">
    <source>
        <dbReference type="EMBL" id="CAD9221517.1"/>
    </source>
</evidence>
<keyword evidence="2 10" id="KW-0813">Transport</keyword>
<sequence length="365" mass="39903">MVREAEVTNAVRFLNDTRVKAAPATRAAQFLKRKGLTKDEIEEAFRRAGREAPPPGWENESAASAPEPSKEPTASSGVPSQMIVLPKGARIVMPEEATASDESAQMSRSRKTWNALVHIAAGAGVLMMIRELLKKYVVPLYFPEVEAVQRVSHSRGGMEGVKAEVRELRMRREETEKRFSDSLSEITEKLTVLENRFNENNRLVQAQSSLPQPVIPASPIPVVFRPSTTTRVISDSGKGIDEVENSQDLNLRKSPFSATTGTTASRPLPLDDTDDDFMRIAPASVGSWKTQETPSSVPETSALPIPPGTLDSTTLDSTTLDSRRKSFQETMMAEARAVLKPHSPQKKGTSSSQDGLLNALESPKP</sequence>
<evidence type="ECO:0000256" key="3">
    <source>
        <dbReference type="ARBA" id="ARBA00022927"/>
    </source>
</evidence>
<dbReference type="GO" id="GO:0005102">
    <property type="term" value="F:signaling receptor binding"/>
    <property type="evidence" value="ECO:0007669"/>
    <property type="project" value="TreeGrafter"/>
</dbReference>
<feature type="compositionally biased region" description="Polar residues" evidence="11">
    <location>
        <begin position="346"/>
        <end position="355"/>
    </location>
</feature>
<evidence type="ECO:0000256" key="6">
    <source>
        <dbReference type="ARBA" id="ARBA00023140"/>
    </source>
</evidence>
<evidence type="ECO:0000256" key="7">
    <source>
        <dbReference type="ARBA" id="ARBA00029502"/>
    </source>
</evidence>
<dbReference type="Pfam" id="PF04695">
    <property type="entry name" value="Pex14_N"/>
    <property type="match status" value="1"/>
</dbReference>
<dbReference type="Gene3D" id="1.10.10.10">
    <property type="entry name" value="Winged helix-like DNA-binding domain superfamily/Winged helix DNA-binding domain"/>
    <property type="match status" value="1"/>
</dbReference>
<proteinExistence type="inferred from homology"/>
<dbReference type="EMBL" id="HBGH01000652">
    <property type="protein sequence ID" value="CAD9221517.1"/>
    <property type="molecule type" value="Transcribed_RNA"/>
</dbReference>
<evidence type="ECO:0000256" key="10">
    <source>
        <dbReference type="RuleBase" id="RU367032"/>
    </source>
</evidence>
<comment type="similarity">
    <text evidence="1 10">Belongs to the peroxin-14 family.</text>
</comment>
<name>A0A7S1T5W1_9RHOD</name>
<feature type="region of interest" description="Disordered" evidence="11">
    <location>
        <begin position="246"/>
        <end position="324"/>
    </location>
</feature>
<evidence type="ECO:0000256" key="11">
    <source>
        <dbReference type="SAM" id="MobiDB-lite"/>
    </source>
</evidence>
<dbReference type="GO" id="GO:1990429">
    <property type="term" value="C:peroxisomal importomer complex"/>
    <property type="evidence" value="ECO:0007669"/>
    <property type="project" value="TreeGrafter"/>
</dbReference>
<dbReference type="PANTHER" id="PTHR23058">
    <property type="entry name" value="PEROXISOMAL MEMBRANE PROTEIN PEX14"/>
    <property type="match status" value="1"/>
</dbReference>
<dbReference type="InterPro" id="IPR006785">
    <property type="entry name" value="Pex14_N"/>
</dbReference>
<dbReference type="AlphaFoldDB" id="A0A7S1T5W1"/>
<keyword evidence="5 10" id="KW-0472">Membrane</keyword>
<organism evidence="13">
    <name type="scientific">Compsopogon caeruleus</name>
    <dbReference type="NCBI Taxonomy" id="31354"/>
    <lineage>
        <taxon>Eukaryota</taxon>
        <taxon>Rhodophyta</taxon>
        <taxon>Compsopogonophyceae</taxon>
        <taxon>Compsopogonales</taxon>
        <taxon>Compsopogonaceae</taxon>
        <taxon>Compsopogon</taxon>
    </lineage>
</organism>
<gene>
    <name evidence="13" type="ORF">CCAE0312_LOCUS337</name>
</gene>